<dbReference type="FunFam" id="1.10.287.130:FF:000002">
    <property type="entry name" value="Two-component osmosensing histidine kinase"/>
    <property type="match status" value="1"/>
</dbReference>
<keyword evidence="9 24" id="KW-0418">Kinase</keyword>
<dbReference type="SUPFAM" id="SSF52172">
    <property type="entry name" value="CheY-like"/>
    <property type="match status" value="2"/>
</dbReference>
<feature type="transmembrane region" description="Helical" evidence="18">
    <location>
        <begin position="55"/>
        <end position="72"/>
    </location>
</feature>
<organism evidence="24 25">
    <name type="scientific">Candidatus Competibacter denitrificans Run_A_D11</name>
    <dbReference type="NCBI Taxonomy" id="1400863"/>
    <lineage>
        <taxon>Bacteria</taxon>
        <taxon>Pseudomonadati</taxon>
        <taxon>Pseudomonadota</taxon>
        <taxon>Gammaproteobacteria</taxon>
        <taxon>Candidatus Competibacteraceae</taxon>
        <taxon>Candidatus Competibacter</taxon>
    </lineage>
</organism>
<evidence type="ECO:0000256" key="9">
    <source>
        <dbReference type="ARBA" id="ARBA00022777"/>
    </source>
</evidence>
<dbReference type="Gene3D" id="3.30.450.20">
    <property type="entry name" value="PAS domain"/>
    <property type="match status" value="2"/>
</dbReference>
<dbReference type="InterPro" id="IPR005467">
    <property type="entry name" value="His_kinase_dom"/>
</dbReference>
<feature type="domain" description="PAS" evidence="21">
    <location>
        <begin position="462"/>
        <end position="504"/>
    </location>
</feature>
<evidence type="ECO:0000256" key="4">
    <source>
        <dbReference type="ARBA" id="ARBA00022475"/>
    </source>
</evidence>
<dbReference type="PANTHER" id="PTHR45339">
    <property type="entry name" value="HYBRID SIGNAL TRANSDUCTION HISTIDINE KINASE J"/>
    <property type="match status" value="1"/>
</dbReference>
<feature type="domain" description="PAC" evidence="22">
    <location>
        <begin position="533"/>
        <end position="583"/>
    </location>
</feature>
<feature type="domain" description="Histidine kinase" evidence="19">
    <location>
        <begin position="741"/>
        <end position="964"/>
    </location>
</feature>
<evidence type="ECO:0000256" key="6">
    <source>
        <dbReference type="ARBA" id="ARBA00022679"/>
    </source>
</evidence>
<feature type="domain" description="Response regulatory" evidence="20">
    <location>
        <begin position="1146"/>
        <end position="1262"/>
    </location>
</feature>
<dbReference type="InterPro" id="IPR004358">
    <property type="entry name" value="Sig_transdc_His_kin-like_C"/>
</dbReference>
<dbReference type="Pfam" id="PF13426">
    <property type="entry name" value="PAS_9"/>
    <property type="match status" value="2"/>
</dbReference>
<comment type="catalytic activity">
    <reaction evidence="1">
        <text>ATP + protein L-histidine = ADP + protein N-phospho-L-histidine.</text>
        <dbReference type="EC" id="2.7.13.3"/>
    </reaction>
</comment>
<evidence type="ECO:0000256" key="10">
    <source>
        <dbReference type="ARBA" id="ARBA00022840"/>
    </source>
</evidence>
<dbReference type="Pfam" id="PF00512">
    <property type="entry name" value="HisKA"/>
    <property type="match status" value="1"/>
</dbReference>
<dbReference type="SMART" id="SM00073">
    <property type="entry name" value="HPT"/>
    <property type="match status" value="1"/>
</dbReference>
<dbReference type="SMART" id="SM00086">
    <property type="entry name" value="PAC"/>
    <property type="match status" value="2"/>
</dbReference>
<evidence type="ECO:0000259" key="19">
    <source>
        <dbReference type="PROSITE" id="PS50109"/>
    </source>
</evidence>
<dbReference type="GO" id="GO:0000155">
    <property type="term" value="F:phosphorelay sensor kinase activity"/>
    <property type="evidence" value="ECO:0007669"/>
    <property type="project" value="InterPro"/>
</dbReference>
<keyword evidence="6 24" id="KW-0808">Transferase</keyword>
<proteinExistence type="predicted"/>
<keyword evidence="8" id="KW-0547">Nucleotide-binding</keyword>
<dbReference type="InterPro" id="IPR003661">
    <property type="entry name" value="HisK_dim/P_dom"/>
</dbReference>
<dbReference type="CDD" id="cd00088">
    <property type="entry name" value="HPT"/>
    <property type="match status" value="1"/>
</dbReference>
<dbReference type="SUPFAM" id="SSF47384">
    <property type="entry name" value="Homodimeric domain of signal transducing histidine kinase"/>
    <property type="match status" value="1"/>
</dbReference>
<dbReference type="Pfam" id="PF00072">
    <property type="entry name" value="Response_reg"/>
    <property type="match status" value="2"/>
</dbReference>
<dbReference type="RefSeq" id="WP_082161294.1">
    <property type="nucleotide sequence ID" value="NZ_CBTJ020000071.1"/>
</dbReference>
<accession>W6MAG0</accession>
<evidence type="ECO:0000256" key="14">
    <source>
        <dbReference type="ARBA" id="ARBA00064003"/>
    </source>
</evidence>
<keyword evidence="5 17" id="KW-0597">Phosphoprotein</keyword>
<dbReference type="PROSITE" id="PS50113">
    <property type="entry name" value="PAC"/>
    <property type="match status" value="2"/>
</dbReference>
<feature type="domain" description="PAC" evidence="22">
    <location>
        <begin position="651"/>
        <end position="705"/>
    </location>
</feature>
<dbReference type="InterPro" id="IPR036641">
    <property type="entry name" value="HPT_dom_sf"/>
</dbReference>
<feature type="modified residue" description="4-aspartylphosphate" evidence="17">
    <location>
        <position position="1036"/>
    </location>
</feature>
<dbReference type="PROSITE" id="PS50109">
    <property type="entry name" value="HIS_KIN"/>
    <property type="match status" value="1"/>
</dbReference>
<evidence type="ECO:0000259" key="23">
    <source>
        <dbReference type="PROSITE" id="PS50894"/>
    </source>
</evidence>
<dbReference type="SMART" id="SM00388">
    <property type="entry name" value="HisKA"/>
    <property type="match status" value="1"/>
</dbReference>
<evidence type="ECO:0000256" key="12">
    <source>
        <dbReference type="ARBA" id="ARBA00023012"/>
    </source>
</evidence>
<evidence type="ECO:0000256" key="5">
    <source>
        <dbReference type="ARBA" id="ARBA00022553"/>
    </source>
</evidence>
<dbReference type="CDD" id="cd17546">
    <property type="entry name" value="REC_hyHK_CKI1_RcsC-like"/>
    <property type="match status" value="2"/>
</dbReference>
<reference evidence="24" key="1">
    <citation type="submission" date="2013-07" db="EMBL/GenBank/DDBJ databases">
        <authorList>
            <person name="McIlroy S."/>
        </authorList>
    </citation>
    <scope>NUCLEOTIDE SEQUENCE [LARGE SCALE GENOMIC DNA]</scope>
    <source>
        <strain evidence="24">Run_A_D11</strain>
    </source>
</reference>
<dbReference type="EMBL" id="CBTJ020000071">
    <property type="protein sequence ID" value="CDI03734.1"/>
    <property type="molecule type" value="Genomic_DNA"/>
</dbReference>
<keyword evidence="11 18" id="KW-1133">Transmembrane helix</keyword>
<dbReference type="InterPro" id="IPR036890">
    <property type="entry name" value="HATPase_C_sf"/>
</dbReference>
<evidence type="ECO:0000259" key="21">
    <source>
        <dbReference type="PROSITE" id="PS50112"/>
    </source>
</evidence>
<dbReference type="NCBIfam" id="TIGR00229">
    <property type="entry name" value="sensory_box"/>
    <property type="match status" value="2"/>
</dbReference>
<dbReference type="InterPro" id="IPR001789">
    <property type="entry name" value="Sig_transdc_resp-reg_receiver"/>
</dbReference>
<dbReference type="Proteomes" id="UP000035760">
    <property type="component" value="Unassembled WGS sequence"/>
</dbReference>
<dbReference type="Gene3D" id="1.10.287.130">
    <property type="match status" value="1"/>
</dbReference>
<evidence type="ECO:0000256" key="15">
    <source>
        <dbReference type="ARBA" id="ARBA00068150"/>
    </source>
</evidence>
<evidence type="ECO:0000256" key="7">
    <source>
        <dbReference type="ARBA" id="ARBA00022692"/>
    </source>
</evidence>
<evidence type="ECO:0000313" key="25">
    <source>
        <dbReference type="Proteomes" id="UP000035760"/>
    </source>
</evidence>
<evidence type="ECO:0000256" key="16">
    <source>
        <dbReference type="PROSITE-ProRule" id="PRU00110"/>
    </source>
</evidence>
<evidence type="ECO:0000256" key="3">
    <source>
        <dbReference type="ARBA" id="ARBA00012438"/>
    </source>
</evidence>
<dbReference type="SMART" id="SM00387">
    <property type="entry name" value="HATPase_c"/>
    <property type="match status" value="1"/>
</dbReference>
<keyword evidence="10" id="KW-0067">ATP-binding</keyword>
<feature type="domain" description="HPt" evidence="23">
    <location>
        <begin position="1307"/>
        <end position="1401"/>
    </location>
</feature>
<comment type="caution">
    <text evidence="24">The sequence shown here is derived from an EMBL/GenBank/DDBJ whole genome shotgun (WGS) entry which is preliminary data.</text>
</comment>
<dbReference type="Pfam" id="PF01627">
    <property type="entry name" value="Hpt"/>
    <property type="match status" value="1"/>
</dbReference>
<feature type="transmembrane region" description="Helical" evidence="18">
    <location>
        <begin position="122"/>
        <end position="144"/>
    </location>
</feature>
<evidence type="ECO:0000256" key="13">
    <source>
        <dbReference type="ARBA" id="ARBA00023136"/>
    </source>
</evidence>
<dbReference type="Gene3D" id="3.30.565.10">
    <property type="entry name" value="Histidine kinase-like ATPase, C-terminal domain"/>
    <property type="match status" value="1"/>
</dbReference>
<dbReference type="Gene3D" id="3.40.50.2300">
    <property type="match status" value="2"/>
</dbReference>
<dbReference type="GO" id="GO:0005524">
    <property type="term" value="F:ATP binding"/>
    <property type="evidence" value="ECO:0007669"/>
    <property type="project" value="UniProtKB-KW"/>
</dbReference>
<dbReference type="InterPro" id="IPR011006">
    <property type="entry name" value="CheY-like_superfamily"/>
</dbReference>
<keyword evidence="25" id="KW-1185">Reference proteome</keyword>
<reference evidence="24" key="2">
    <citation type="submission" date="2014-03" db="EMBL/GenBank/DDBJ databases">
        <title>Candidatus Competibacter-lineage genomes retrieved from metagenomes reveal functional metabolic diversity.</title>
        <authorList>
            <person name="McIlroy S.J."/>
            <person name="Albertsen M."/>
            <person name="Andresen E.K."/>
            <person name="Saunders A.M."/>
            <person name="Kristiansen R."/>
            <person name="Stokholm-Bjerregaard M."/>
            <person name="Nielsen K.L."/>
            <person name="Nielsen P.H."/>
        </authorList>
    </citation>
    <scope>NUCLEOTIDE SEQUENCE</scope>
    <source>
        <strain evidence="24">Run_A_D11</strain>
    </source>
</reference>
<dbReference type="Gene3D" id="1.20.120.160">
    <property type="entry name" value="HPT domain"/>
    <property type="match status" value="1"/>
</dbReference>
<evidence type="ECO:0000256" key="1">
    <source>
        <dbReference type="ARBA" id="ARBA00000085"/>
    </source>
</evidence>
<evidence type="ECO:0000256" key="2">
    <source>
        <dbReference type="ARBA" id="ARBA00004651"/>
    </source>
</evidence>
<dbReference type="SUPFAM" id="SSF55874">
    <property type="entry name" value="ATPase domain of HSP90 chaperone/DNA topoisomerase II/histidine kinase"/>
    <property type="match status" value="1"/>
</dbReference>
<comment type="subunit">
    <text evidence="14">At low DSF concentrations, interacts with RpfF.</text>
</comment>
<dbReference type="Pfam" id="PF02518">
    <property type="entry name" value="HATPase_c"/>
    <property type="match status" value="1"/>
</dbReference>
<dbReference type="SMART" id="SM00091">
    <property type="entry name" value="PAS"/>
    <property type="match status" value="2"/>
</dbReference>
<dbReference type="PROSITE" id="PS50110">
    <property type="entry name" value="RESPONSE_REGULATORY"/>
    <property type="match status" value="2"/>
</dbReference>
<keyword evidence="13 18" id="KW-0472">Membrane</keyword>
<feature type="modified residue" description="4-aspartylphosphate" evidence="17">
    <location>
        <position position="1195"/>
    </location>
</feature>
<dbReference type="CDD" id="cd00130">
    <property type="entry name" value="PAS"/>
    <property type="match status" value="2"/>
</dbReference>
<dbReference type="SUPFAM" id="SSF47226">
    <property type="entry name" value="Histidine-containing phosphotransfer domain, HPT domain"/>
    <property type="match status" value="1"/>
</dbReference>
<dbReference type="GO" id="GO:0005886">
    <property type="term" value="C:plasma membrane"/>
    <property type="evidence" value="ECO:0007669"/>
    <property type="project" value="UniProtKB-SubCell"/>
</dbReference>
<evidence type="ECO:0000256" key="8">
    <source>
        <dbReference type="ARBA" id="ARBA00022741"/>
    </source>
</evidence>
<dbReference type="InterPro" id="IPR000700">
    <property type="entry name" value="PAS-assoc_C"/>
</dbReference>
<dbReference type="InterPro" id="IPR035965">
    <property type="entry name" value="PAS-like_dom_sf"/>
</dbReference>
<evidence type="ECO:0000313" key="24">
    <source>
        <dbReference type="EMBL" id="CDI03734.1"/>
    </source>
</evidence>
<dbReference type="FunFam" id="3.30.565.10:FF:000010">
    <property type="entry name" value="Sensor histidine kinase RcsC"/>
    <property type="match status" value="1"/>
</dbReference>
<dbReference type="CDD" id="cd00082">
    <property type="entry name" value="HisKA"/>
    <property type="match status" value="1"/>
</dbReference>
<dbReference type="InterPro" id="IPR000014">
    <property type="entry name" value="PAS"/>
</dbReference>
<gene>
    <name evidence="24" type="ORF">BN873_610131</name>
</gene>
<dbReference type="InterPro" id="IPR003594">
    <property type="entry name" value="HATPase_dom"/>
</dbReference>
<comment type="subcellular location">
    <subcellularLocation>
        <location evidence="2">Cell membrane</location>
        <topology evidence="2">Multi-pass membrane protein</topology>
    </subcellularLocation>
</comment>
<dbReference type="PROSITE" id="PS50894">
    <property type="entry name" value="HPT"/>
    <property type="match status" value="1"/>
</dbReference>
<dbReference type="STRING" id="1400863.BN873_610131"/>
<feature type="domain" description="PAS" evidence="21">
    <location>
        <begin position="580"/>
        <end position="621"/>
    </location>
</feature>
<dbReference type="OrthoDB" id="9810730at2"/>
<dbReference type="PANTHER" id="PTHR45339:SF1">
    <property type="entry name" value="HYBRID SIGNAL TRANSDUCTION HISTIDINE KINASE J"/>
    <property type="match status" value="1"/>
</dbReference>
<keyword evidence="4" id="KW-1003">Cell membrane</keyword>
<dbReference type="SMART" id="SM00448">
    <property type="entry name" value="REC"/>
    <property type="match status" value="2"/>
</dbReference>
<keyword evidence="7 18" id="KW-0812">Transmembrane</keyword>
<feature type="transmembrane region" description="Helical" evidence="18">
    <location>
        <begin position="20"/>
        <end position="43"/>
    </location>
</feature>
<dbReference type="InterPro" id="IPR001610">
    <property type="entry name" value="PAC"/>
</dbReference>
<dbReference type="PROSITE" id="PS50112">
    <property type="entry name" value="PAS"/>
    <property type="match status" value="2"/>
</dbReference>
<dbReference type="EC" id="2.7.13.3" evidence="3"/>
<dbReference type="SUPFAM" id="SSF55785">
    <property type="entry name" value="PYP-like sensor domain (PAS domain)"/>
    <property type="match status" value="2"/>
</dbReference>
<sequence length="1493" mass="164124">MKPIRRLEWHEVAGVPHGTFKIVLLYIGLAASWLLVANGLAGWLLGGSGLGAGRIFWGGFLLIAGVALWFAWSRRRLARKRAAVSDLPSAVTLERPAISPPVGMTIGEGVWADIINQASRPLLTLPFLVLTVVITALVIIGISYTAHYGRQKEGLRLQAIADLKIDRIATWLWEREKDAQFIRSNRLFAELYGRWHDSGDMASLDQLRKQLRNYQRTYACQSILVLDENGQEMLSTEPVLPRISTHLRDTARLAMAQGQVLVTDLYHDAHDLSATHLDYVVPMQVSSNSVGGAIILRIDPSTTLYQMTQSWPFPNASGEALIFRRDGDQALYLSELRRRPGDKAQLRIPVTDKYTLGPRLLRGELKLGAIVDARDYQGVPIIGVVKAIPLTDWFLIVKLDREEMYGPVREDATWVTLLGAMGLLIAAITVFLVDQTRSLRLSVLEHRQQGEKLQALQQLAEQRSRLQTLFEHSRDGIVILDGSGRVSEANGHHAEMLGYSLAEMRDLSVADWDSGWRSEQGAGPTAEASRTDGHFETRYRRKDGSVFDVEVVATSVEWAGQKLMFWVCRDISERKRIEAQLRKLSLAVEQSPNSIVIMDVNGRIEYVNAAFTVISGYAPEEAPDHNPYLIGPDGTATSTHVALWQRLAQGETWQGQFQNRRKTGEEYDEFARLSPIRQPGGRLTHYLAIGEDITDKKRLAIELDRHRHHLEELVHQRTLELAAARDVAESANRAKSLFLANMSHEIRTPMNAIMGLTHLLQRSARDPDQREKLKKVGDTAHHLLQILNDILDLSKIEAGKLVLERIEFELDTVLNNVCSLVAERAKAKELELVVEIDPHLSCARVLRGDPTRLTQLLLNYLGNAVKFTERGSVTLRGRIQEENAAELLLRFEVEDTGPGIAPDVLSRLFAMFEQADGSTTRRHGGTGLGLAINQRLARLMGGEAGATSVFGVGSTFWCTVRIGKSSRPPTRRLMSANLRERRVLVVDDLPEARLALSDMLQAMGMRADIAQSGVVALSVIAAADARGEPFDVVLLDWRMPELDGLATAQRLAELTLARPPLLLLVTAYDDMELREVARQAGLRAVLAKPITPSALHNALLQVVSELPPAVIAAHSIPVAGLAVGPATVVADTPPAAISQPSQQSPRLLLAEDNPLNQEVALELLRGEGFVVDLAENGLQAVEKARETAYALILMDVQMPELDGLAAARAIRQLPGCERVPILAMTANAFSEDRARCLAAGMNEHLAKPVEPDMLLATVRHWLFGEDKRPISATRAPVVADSAAQPLAQLAAIPGLEPRSGLRRVNSRLDAYLRVLRHFTAAHATDLAELHRHLVAGDLSEARRLAHTLKGVAGTLGAVHLQGLVAELEAAIGGGQPLQALEPLIERASTTQNSLTAALGDVLGTSAPEVLEVETVDWRQVGPILVRLEALLVEDDVRANQVFREAAPLLHTALGAVASKLEQQLEGFEYQLALEILRGWMAAHPQVGDGPDDE</sequence>
<keyword evidence="12" id="KW-0902">Two-component regulatory system</keyword>
<evidence type="ECO:0000256" key="18">
    <source>
        <dbReference type="SAM" id="Phobius"/>
    </source>
</evidence>
<evidence type="ECO:0000259" key="22">
    <source>
        <dbReference type="PROSITE" id="PS50113"/>
    </source>
</evidence>
<dbReference type="PRINTS" id="PR00344">
    <property type="entry name" value="BCTRLSENSOR"/>
</dbReference>
<dbReference type="InterPro" id="IPR008207">
    <property type="entry name" value="Sig_transdc_His_kin_Hpt_dom"/>
</dbReference>
<evidence type="ECO:0000256" key="17">
    <source>
        <dbReference type="PROSITE-ProRule" id="PRU00169"/>
    </source>
</evidence>
<evidence type="ECO:0000259" key="20">
    <source>
        <dbReference type="PROSITE" id="PS50110"/>
    </source>
</evidence>
<name>W6MAG0_9GAMM</name>
<feature type="modified residue" description="Phosphohistidine" evidence="16">
    <location>
        <position position="1346"/>
    </location>
</feature>
<feature type="domain" description="Response regulatory" evidence="20">
    <location>
        <begin position="982"/>
        <end position="1103"/>
    </location>
</feature>
<dbReference type="CDD" id="cd16922">
    <property type="entry name" value="HATPase_EvgS-ArcB-TorS-like"/>
    <property type="match status" value="1"/>
</dbReference>
<dbReference type="InterPro" id="IPR036097">
    <property type="entry name" value="HisK_dim/P_sf"/>
</dbReference>
<evidence type="ECO:0000256" key="11">
    <source>
        <dbReference type="ARBA" id="ARBA00022989"/>
    </source>
</evidence>
<protein>
    <recommendedName>
        <fullName evidence="15">Sensory/regulatory protein RpfC</fullName>
        <ecNumber evidence="3">2.7.13.3</ecNumber>
    </recommendedName>
</protein>